<dbReference type="EMBL" id="MU091144">
    <property type="protein sequence ID" value="KAF7847179.1"/>
    <property type="molecule type" value="Genomic_DNA"/>
</dbReference>
<gene>
    <name evidence="1" type="ORF">BT93_L3253</name>
</gene>
<evidence type="ECO:0000313" key="1">
    <source>
        <dbReference type="EMBL" id="KAF7847179.1"/>
    </source>
</evidence>
<comment type="caution">
    <text evidence="1">The sequence shown here is derived from an EMBL/GenBank/DDBJ whole genome shotgun (WGS) entry which is preliminary data.</text>
</comment>
<sequence length="68" mass="7776">MPGIQSSSILLKQKRERGCVGLELERSFLISSSLSHSKHVSEMIMELPYFNIVALYLYPTKTRQKSMS</sequence>
<organism evidence="1 2">
    <name type="scientific">Corymbia citriodora subsp. variegata</name>
    <dbReference type="NCBI Taxonomy" id="360336"/>
    <lineage>
        <taxon>Eukaryota</taxon>
        <taxon>Viridiplantae</taxon>
        <taxon>Streptophyta</taxon>
        <taxon>Embryophyta</taxon>
        <taxon>Tracheophyta</taxon>
        <taxon>Spermatophyta</taxon>
        <taxon>Magnoliopsida</taxon>
        <taxon>eudicotyledons</taxon>
        <taxon>Gunneridae</taxon>
        <taxon>Pentapetalae</taxon>
        <taxon>rosids</taxon>
        <taxon>malvids</taxon>
        <taxon>Myrtales</taxon>
        <taxon>Myrtaceae</taxon>
        <taxon>Myrtoideae</taxon>
        <taxon>Eucalypteae</taxon>
        <taxon>Corymbia</taxon>
    </lineage>
</organism>
<keyword evidence="2" id="KW-1185">Reference proteome</keyword>
<name>A0A8T0CMB6_CORYI</name>
<dbReference type="Gramene" id="rna-gnl|WGS:JABURB|Cocit.L3253.1">
    <property type="protein sequence ID" value="cds-KAF7847179.1"/>
    <property type="gene ID" value="gene-BT93_L3253"/>
</dbReference>
<dbReference type="Proteomes" id="UP000806378">
    <property type="component" value="Unassembled WGS sequence"/>
</dbReference>
<protein>
    <submittedName>
        <fullName evidence="1">Uncharacterized protein</fullName>
    </submittedName>
</protein>
<proteinExistence type="predicted"/>
<evidence type="ECO:0000313" key="2">
    <source>
        <dbReference type="Proteomes" id="UP000806378"/>
    </source>
</evidence>
<accession>A0A8T0CMB6</accession>
<reference evidence="1" key="1">
    <citation type="submission" date="2020-05" db="EMBL/GenBank/DDBJ databases">
        <title>WGS assembly of Corymbia citriodora subspecies variegata.</title>
        <authorList>
            <person name="Barry K."/>
            <person name="Hundley H."/>
            <person name="Shu S."/>
            <person name="Jenkins J."/>
            <person name="Grimwood J."/>
            <person name="Baten A."/>
        </authorList>
    </citation>
    <scope>NUCLEOTIDE SEQUENCE</scope>
    <source>
        <strain evidence="1">CV2-018</strain>
    </source>
</reference>
<dbReference type="AlphaFoldDB" id="A0A8T0CMB6"/>